<name>A0A815KML0_9BILA</name>
<organism evidence="10 12">
    <name type="scientific">Didymodactylos carnosus</name>
    <dbReference type="NCBI Taxonomy" id="1234261"/>
    <lineage>
        <taxon>Eukaryota</taxon>
        <taxon>Metazoa</taxon>
        <taxon>Spiralia</taxon>
        <taxon>Gnathifera</taxon>
        <taxon>Rotifera</taxon>
        <taxon>Eurotatoria</taxon>
        <taxon>Bdelloidea</taxon>
        <taxon>Philodinida</taxon>
        <taxon>Philodinidae</taxon>
        <taxon>Didymodactylos</taxon>
    </lineage>
</organism>
<keyword evidence="3" id="KW-1003">Cell membrane</keyword>
<dbReference type="PANTHER" id="PTHR11893">
    <property type="entry name" value="INNEXIN"/>
    <property type="match status" value="1"/>
</dbReference>
<feature type="transmembrane region" description="Helical" evidence="9">
    <location>
        <begin position="197"/>
        <end position="220"/>
    </location>
</feature>
<dbReference type="GO" id="GO:0005886">
    <property type="term" value="C:plasma membrane"/>
    <property type="evidence" value="ECO:0007669"/>
    <property type="project" value="UniProtKB-SubCell"/>
</dbReference>
<evidence type="ECO:0000256" key="8">
    <source>
        <dbReference type="ARBA" id="ARBA00023303"/>
    </source>
</evidence>
<dbReference type="PROSITE" id="PS51013">
    <property type="entry name" value="PANNEXIN"/>
    <property type="match status" value="1"/>
</dbReference>
<dbReference type="EMBL" id="CAJNOQ010017209">
    <property type="protein sequence ID" value="CAF1395119.1"/>
    <property type="molecule type" value="Genomic_DNA"/>
</dbReference>
<keyword evidence="7 9" id="KW-0472">Membrane</keyword>
<evidence type="ECO:0000256" key="6">
    <source>
        <dbReference type="ARBA" id="ARBA00023065"/>
    </source>
</evidence>
<comment type="caution">
    <text evidence="9">Lacks conserved residue(s) required for the propagation of feature annotation.</text>
</comment>
<sequence length="282" mass="34113">MVEGLKVMEIEASLYIPIFFYFYASTTLQFWVDPIQCVQPAQFTEGYTSFARTLCWLNNTYYYPQAYYQIPIDITERQRHRLNYYQWLPFIFLLQAFFFMIPRLIWLAFNNYNGLNPSSLVLQGQKYDDNQQISNFISKEIERYLMCRRLAQCKRKLYYRYSEYLVNKNDEHSNDNLNTTTILLPKLSFVTRSRNSYIVYLYLFIKLLYILNIVIQTLLLDTLLSTGKYGFINFGYDMFKYLFHHQKYKQQTLISYKQLFPFVTLCDFNIRELGQDHSYTIE</sequence>
<dbReference type="Proteomes" id="UP000681722">
    <property type="component" value="Unassembled WGS sequence"/>
</dbReference>
<dbReference type="Proteomes" id="UP000663829">
    <property type="component" value="Unassembled WGS sequence"/>
</dbReference>
<accession>A0A815KML0</accession>
<protein>
    <recommendedName>
        <fullName evidence="9">Innexin</fullName>
    </recommendedName>
</protein>
<comment type="caution">
    <text evidence="10">The sequence shown here is derived from an EMBL/GenBank/DDBJ whole genome shotgun (WGS) entry which is preliminary data.</text>
</comment>
<feature type="transmembrane region" description="Helical" evidence="9">
    <location>
        <begin position="12"/>
        <end position="32"/>
    </location>
</feature>
<evidence type="ECO:0000256" key="7">
    <source>
        <dbReference type="ARBA" id="ARBA00023136"/>
    </source>
</evidence>
<keyword evidence="12" id="KW-1185">Reference proteome</keyword>
<comment type="function">
    <text evidence="9">Structural component of the gap junctions.</text>
</comment>
<comment type="similarity">
    <text evidence="9">Belongs to the pannexin family.</text>
</comment>
<keyword evidence="2 9" id="KW-0813">Transport</keyword>
<reference evidence="10" key="1">
    <citation type="submission" date="2021-02" db="EMBL/GenBank/DDBJ databases">
        <authorList>
            <person name="Nowell W R."/>
        </authorList>
    </citation>
    <scope>NUCLEOTIDE SEQUENCE</scope>
</reference>
<dbReference type="PANTHER" id="PTHR11893:SF36">
    <property type="entry name" value="INNEXIN-5"/>
    <property type="match status" value="1"/>
</dbReference>
<keyword evidence="4 9" id="KW-0812">Transmembrane</keyword>
<dbReference type="InterPro" id="IPR000990">
    <property type="entry name" value="Innexin"/>
</dbReference>
<evidence type="ECO:0000256" key="3">
    <source>
        <dbReference type="ARBA" id="ARBA00022475"/>
    </source>
</evidence>
<evidence type="ECO:0000256" key="1">
    <source>
        <dbReference type="ARBA" id="ARBA00004651"/>
    </source>
</evidence>
<evidence type="ECO:0000313" key="10">
    <source>
        <dbReference type="EMBL" id="CAF1395119.1"/>
    </source>
</evidence>
<evidence type="ECO:0000313" key="11">
    <source>
        <dbReference type="EMBL" id="CAF4289314.1"/>
    </source>
</evidence>
<dbReference type="OrthoDB" id="5867527at2759"/>
<dbReference type="GO" id="GO:0005921">
    <property type="term" value="C:gap junction"/>
    <property type="evidence" value="ECO:0007669"/>
    <property type="project" value="UniProtKB-UniRule"/>
</dbReference>
<dbReference type="Pfam" id="PF00876">
    <property type="entry name" value="Innexin"/>
    <property type="match status" value="1"/>
</dbReference>
<feature type="transmembrane region" description="Helical" evidence="9">
    <location>
        <begin position="87"/>
        <end position="109"/>
    </location>
</feature>
<keyword evidence="8 9" id="KW-0407">Ion channel</keyword>
<dbReference type="AlphaFoldDB" id="A0A815KML0"/>
<dbReference type="EMBL" id="CAJOBC010082620">
    <property type="protein sequence ID" value="CAF4289314.1"/>
    <property type="molecule type" value="Genomic_DNA"/>
</dbReference>
<keyword evidence="6 9" id="KW-0406">Ion transport</keyword>
<evidence type="ECO:0000256" key="9">
    <source>
        <dbReference type="RuleBase" id="RU010713"/>
    </source>
</evidence>
<keyword evidence="5 9" id="KW-1133">Transmembrane helix</keyword>
<proteinExistence type="inferred from homology"/>
<evidence type="ECO:0000313" key="12">
    <source>
        <dbReference type="Proteomes" id="UP000663829"/>
    </source>
</evidence>
<feature type="non-terminal residue" evidence="10">
    <location>
        <position position="1"/>
    </location>
</feature>
<evidence type="ECO:0000256" key="2">
    <source>
        <dbReference type="ARBA" id="ARBA00022448"/>
    </source>
</evidence>
<dbReference type="GO" id="GO:0034220">
    <property type="term" value="P:monoatomic ion transmembrane transport"/>
    <property type="evidence" value="ECO:0007669"/>
    <property type="project" value="UniProtKB-KW"/>
</dbReference>
<evidence type="ECO:0000256" key="5">
    <source>
        <dbReference type="ARBA" id="ARBA00022989"/>
    </source>
</evidence>
<dbReference type="PRINTS" id="PR01262">
    <property type="entry name" value="INNEXIN"/>
</dbReference>
<gene>
    <name evidence="9" type="primary">inx</name>
    <name evidence="10" type="ORF">GPM918_LOCUS32992</name>
    <name evidence="11" type="ORF">SRO942_LOCUS33664</name>
</gene>
<evidence type="ECO:0000256" key="4">
    <source>
        <dbReference type="ARBA" id="ARBA00022692"/>
    </source>
</evidence>
<comment type="subcellular location">
    <subcellularLocation>
        <location evidence="1 9">Cell membrane</location>
        <topology evidence="1 9">Multi-pass membrane protein</topology>
    </subcellularLocation>
</comment>